<dbReference type="OrthoDB" id="10258156at2759"/>
<dbReference type="Proteomes" id="UP000053317">
    <property type="component" value="Unassembled WGS sequence"/>
</dbReference>
<dbReference type="InterPro" id="IPR052220">
    <property type="entry name" value="METTL25"/>
</dbReference>
<dbReference type="Pfam" id="PF13679">
    <property type="entry name" value="Methyltransf_32"/>
    <property type="match status" value="1"/>
</dbReference>
<evidence type="ECO:0000313" key="3">
    <source>
        <dbReference type="EMBL" id="KKY15911.1"/>
    </source>
</evidence>
<dbReference type="PANTHER" id="PTHR12496:SF0">
    <property type="entry name" value="METHYLTRANSFERASE DOMAIN-CONTAINING PROTEIN"/>
    <property type="match status" value="1"/>
</dbReference>
<evidence type="ECO:0000259" key="2">
    <source>
        <dbReference type="Pfam" id="PF13679"/>
    </source>
</evidence>
<evidence type="ECO:0000313" key="4">
    <source>
        <dbReference type="Proteomes" id="UP000053317"/>
    </source>
</evidence>
<feature type="region of interest" description="Disordered" evidence="1">
    <location>
        <begin position="174"/>
        <end position="199"/>
    </location>
</feature>
<protein>
    <recommendedName>
        <fullName evidence="2">Methyltransferase domain-containing protein</fullName>
    </recommendedName>
</protein>
<accession>A0A0G2E0M4</accession>
<evidence type="ECO:0000256" key="1">
    <source>
        <dbReference type="SAM" id="MobiDB-lite"/>
    </source>
</evidence>
<dbReference type="PANTHER" id="PTHR12496">
    <property type="entry name" value="CGI-41 METHYLTRANSFERASE"/>
    <property type="match status" value="1"/>
</dbReference>
<name>A0A0G2E0M4_PHACM</name>
<dbReference type="AlphaFoldDB" id="A0A0G2E0M4"/>
<proteinExistence type="predicted"/>
<organism evidence="3 4">
    <name type="scientific">Phaeomoniella chlamydospora</name>
    <name type="common">Phaeoacremonium chlamydosporum</name>
    <dbReference type="NCBI Taxonomy" id="158046"/>
    <lineage>
        <taxon>Eukaryota</taxon>
        <taxon>Fungi</taxon>
        <taxon>Dikarya</taxon>
        <taxon>Ascomycota</taxon>
        <taxon>Pezizomycotina</taxon>
        <taxon>Eurotiomycetes</taxon>
        <taxon>Chaetothyriomycetidae</taxon>
        <taxon>Phaeomoniellales</taxon>
        <taxon>Phaeomoniellaceae</taxon>
        <taxon>Phaeomoniella</taxon>
    </lineage>
</organism>
<reference evidence="3 4" key="2">
    <citation type="submission" date="2015-05" db="EMBL/GenBank/DDBJ databases">
        <authorList>
            <person name="Morales-Cruz A."/>
            <person name="Amrine K.C."/>
            <person name="Cantu D."/>
        </authorList>
    </citation>
    <scope>NUCLEOTIDE SEQUENCE [LARGE SCALE GENOMIC DNA]</scope>
    <source>
        <strain evidence="3">UCRPC4</strain>
    </source>
</reference>
<gene>
    <name evidence="3" type="ORF">UCRPC4_g06098</name>
</gene>
<reference evidence="3 4" key="1">
    <citation type="submission" date="2015-05" db="EMBL/GenBank/DDBJ databases">
        <title>Distinctive expansion of gene families associated with plant cell wall degradation and secondary metabolism in the genomes of grapevine trunk pathogens.</title>
        <authorList>
            <person name="Lawrence D.P."/>
            <person name="Travadon R."/>
            <person name="Rolshausen P.E."/>
            <person name="Baumgartner K."/>
        </authorList>
    </citation>
    <scope>NUCLEOTIDE SEQUENCE [LARGE SCALE GENOMIC DNA]</scope>
    <source>
        <strain evidence="3">UCRPC4</strain>
    </source>
</reference>
<dbReference type="InterPro" id="IPR025714">
    <property type="entry name" value="Methyltranfer_dom"/>
</dbReference>
<dbReference type="EMBL" id="LCWF01000171">
    <property type="protein sequence ID" value="KKY15911.1"/>
    <property type="molecule type" value="Genomic_DNA"/>
</dbReference>
<keyword evidence="4" id="KW-1185">Reference proteome</keyword>
<feature type="domain" description="Methyltransferase" evidence="2">
    <location>
        <begin position="12"/>
        <end position="246"/>
    </location>
</feature>
<sequence length="485" mass="54138">MPRRIAVGMKPKKIHEVEKFARYVNRLTEVISEEFDDFIGDIVDFGSGQNYLGRTLASPPYNKHVIAIERRHHVLEGGRKMDVHAKLAKKEKILRNKKEWKRLQKECESTPQIPPSGGDSVTDRLSEMILDDGSGGIVSETENEGLSGRGRMTYIEHDIQNGYLDDILDPGYSCPEPVNTTATNEPEQDSHEESTISSAENRRAGRMVISLHSCGNLVHHGLRSLVLNSSVSAVAMIGCCYNLMTERLGPASYKLPSLRPFHPRLESTSNAFDPHGFPMSHRLETFSHDFGTGLRLNITARMMAVQAPYNWGPDDSEAFFRRHFYRALLQRILLDVGVVDKPVDADGVVGGDLTGITASGSPLIVGSLRKAAFESFHSYASAALSKLSLDPQYGNLVKTKTSSLTSADFSFYETKYAEHKKRLAVIWSLMAFSAGVVESIIAVDRWLFLKEQDCVEKCWVEPVFEYGWSPRNLVVVGVKKSAKKW</sequence>
<comment type="caution">
    <text evidence="3">The sequence shown here is derived from an EMBL/GenBank/DDBJ whole genome shotgun (WGS) entry which is preliminary data.</text>
</comment>